<sequence>MGFTLVLDPQASSARHGNCWVQNSRWDWCREPLGLGLGLALRGLSSLSPYLFLHIQSTKHLTVNAISFPFHGSFVYTAGADGLACKIDSMSRNILHKFKASTKAMSYLPISSAFLVDSRIGKAISPLCAHVNYSFASVWHPDGLTFATGNQGKTCSIWDIQNLSKLVTTFKGNLGAIRSICYTSDGRFMGMAELV</sequence>
<evidence type="ECO:0000313" key="3">
    <source>
        <dbReference type="Proteomes" id="UP001234989"/>
    </source>
</evidence>
<evidence type="ECO:0000313" key="2">
    <source>
        <dbReference type="EMBL" id="WMV09878.1"/>
    </source>
</evidence>
<proteinExistence type="predicted"/>
<dbReference type="AlphaFoldDB" id="A0AAF0TA76"/>
<keyword evidence="1" id="KW-0853">WD repeat</keyword>
<dbReference type="Proteomes" id="UP001234989">
    <property type="component" value="Chromosome 1"/>
</dbReference>
<accession>A0AAF0TA76</accession>
<dbReference type="Pfam" id="PF00400">
    <property type="entry name" value="WD40"/>
    <property type="match status" value="2"/>
</dbReference>
<dbReference type="SUPFAM" id="SSF50978">
    <property type="entry name" value="WD40 repeat-like"/>
    <property type="match status" value="1"/>
</dbReference>
<dbReference type="InterPro" id="IPR036322">
    <property type="entry name" value="WD40_repeat_dom_sf"/>
</dbReference>
<evidence type="ECO:0000256" key="1">
    <source>
        <dbReference type="PROSITE-ProRule" id="PRU00221"/>
    </source>
</evidence>
<dbReference type="InterPro" id="IPR015943">
    <property type="entry name" value="WD40/YVTN_repeat-like_dom_sf"/>
</dbReference>
<organism evidence="2 3">
    <name type="scientific">Solanum verrucosum</name>
    <dbReference type="NCBI Taxonomy" id="315347"/>
    <lineage>
        <taxon>Eukaryota</taxon>
        <taxon>Viridiplantae</taxon>
        <taxon>Streptophyta</taxon>
        <taxon>Embryophyta</taxon>
        <taxon>Tracheophyta</taxon>
        <taxon>Spermatophyta</taxon>
        <taxon>Magnoliopsida</taxon>
        <taxon>eudicotyledons</taxon>
        <taxon>Gunneridae</taxon>
        <taxon>Pentapetalae</taxon>
        <taxon>asterids</taxon>
        <taxon>lamiids</taxon>
        <taxon>Solanales</taxon>
        <taxon>Solanaceae</taxon>
        <taxon>Solanoideae</taxon>
        <taxon>Solaneae</taxon>
        <taxon>Solanum</taxon>
    </lineage>
</organism>
<dbReference type="PANTHER" id="PTHR43991">
    <property type="entry name" value="WD REPEAT PROTEIN (AFU_ORTHOLOGUE AFUA_8G05640)-RELATED"/>
    <property type="match status" value="1"/>
</dbReference>
<gene>
    <name evidence="2" type="ORF">MTR67_003263</name>
</gene>
<keyword evidence="3" id="KW-1185">Reference proteome</keyword>
<dbReference type="PROSITE" id="PS50082">
    <property type="entry name" value="WD_REPEATS_2"/>
    <property type="match status" value="1"/>
</dbReference>
<dbReference type="PANTHER" id="PTHR43991:SF38">
    <property type="entry name" value="OS02G0721600 PROTEIN"/>
    <property type="match status" value="1"/>
</dbReference>
<reference evidence="2" key="1">
    <citation type="submission" date="2023-08" db="EMBL/GenBank/DDBJ databases">
        <title>A de novo genome assembly of Solanum verrucosum Schlechtendal, a Mexican diploid species geographically isolated from the other diploid A-genome species in potato relatives.</title>
        <authorList>
            <person name="Hosaka K."/>
        </authorList>
    </citation>
    <scope>NUCLEOTIDE SEQUENCE</scope>
    <source>
        <tissue evidence="2">Young leaves</tissue>
    </source>
</reference>
<dbReference type="EMBL" id="CP133612">
    <property type="protein sequence ID" value="WMV09878.1"/>
    <property type="molecule type" value="Genomic_DNA"/>
</dbReference>
<feature type="repeat" description="WD" evidence="1">
    <location>
        <begin position="127"/>
        <end position="168"/>
    </location>
</feature>
<name>A0AAF0TA76_SOLVR</name>
<dbReference type="SMART" id="SM00320">
    <property type="entry name" value="WD40"/>
    <property type="match status" value="2"/>
</dbReference>
<dbReference type="InterPro" id="IPR001680">
    <property type="entry name" value="WD40_rpt"/>
</dbReference>
<protein>
    <submittedName>
        <fullName evidence="2">Uncharacterized protein</fullName>
    </submittedName>
</protein>
<dbReference type="Gene3D" id="2.130.10.10">
    <property type="entry name" value="YVTN repeat-like/Quinoprotein amine dehydrogenase"/>
    <property type="match status" value="1"/>
</dbReference>